<proteinExistence type="predicted"/>
<dbReference type="SUPFAM" id="SSF109854">
    <property type="entry name" value="DinB/YfiT-like putative metalloenzymes"/>
    <property type="match status" value="1"/>
</dbReference>
<dbReference type="EMBL" id="CP031229">
    <property type="protein sequence ID" value="AXH95103.1"/>
    <property type="molecule type" value="Genomic_DNA"/>
</dbReference>
<dbReference type="KEGG" id="orn:DV701_02085"/>
<dbReference type="NCBIfam" id="TIGR03085">
    <property type="entry name" value="TIGR03085 family metal-binding protein"/>
    <property type="match status" value="1"/>
</dbReference>
<sequence length="214" mass="22984">MQPDHALRARIADTASALGPDAPTLDDPWTVRDLLAHLVLRSTRPDAVPGIGVPLGFLRRHTAAVQERIAQEDFERTLALFRQGPPRWSPARTALVGRLVETPELAVHLEDMVRAQPDWRPTEHDGSVQSALWGSVRRSGPVLYRSAPVGVVAVAPGRGRASLRRPRAGTGTVVLRGTPLELLLHAFGRTSASLAVVEGADADVAALAAHDRSL</sequence>
<dbReference type="NCBIfam" id="TIGR03083">
    <property type="entry name" value="maleylpyruvate isomerase family mycothiol-dependent enzyme"/>
    <property type="match status" value="1"/>
</dbReference>
<keyword evidence="2" id="KW-1185">Reference proteome</keyword>
<name>A0A345NJ95_9MICO</name>
<dbReference type="InterPro" id="IPR017519">
    <property type="entry name" value="CHP03085"/>
</dbReference>
<organism evidence="1 2">
    <name type="scientific">Ornithinimicrobium avium</name>
    <dbReference type="NCBI Taxonomy" id="2283195"/>
    <lineage>
        <taxon>Bacteria</taxon>
        <taxon>Bacillati</taxon>
        <taxon>Actinomycetota</taxon>
        <taxon>Actinomycetes</taxon>
        <taxon>Micrococcales</taxon>
        <taxon>Ornithinimicrobiaceae</taxon>
        <taxon>Ornithinimicrobium</taxon>
    </lineage>
</organism>
<evidence type="ECO:0000313" key="2">
    <source>
        <dbReference type="Proteomes" id="UP000253790"/>
    </source>
</evidence>
<protein>
    <submittedName>
        <fullName evidence="1">TIGR03085 family protein</fullName>
    </submittedName>
</protein>
<evidence type="ECO:0000313" key="1">
    <source>
        <dbReference type="EMBL" id="AXH95103.1"/>
    </source>
</evidence>
<reference evidence="1 2" key="1">
    <citation type="submission" date="2018-07" db="EMBL/GenBank/DDBJ databases">
        <title>Complete genome sequencing of Ornithinimicrobium sp. AMA3305.</title>
        <authorList>
            <person name="Bae J.-W."/>
        </authorList>
    </citation>
    <scope>NUCLEOTIDE SEQUENCE [LARGE SCALE GENOMIC DNA]</scope>
    <source>
        <strain evidence="1 2">AMA3305</strain>
    </source>
</reference>
<dbReference type="OrthoDB" id="3268903at2"/>
<dbReference type="AlphaFoldDB" id="A0A345NJ95"/>
<gene>
    <name evidence="1" type="ORF">DV701_02085</name>
</gene>
<dbReference type="InterPro" id="IPR034660">
    <property type="entry name" value="DinB/YfiT-like"/>
</dbReference>
<dbReference type="InterPro" id="IPR017517">
    <property type="entry name" value="Maleyloyr_isom"/>
</dbReference>
<dbReference type="Proteomes" id="UP000253790">
    <property type="component" value="Chromosome"/>
</dbReference>
<dbReference type="RefSeq" id="WP_114926868.1">
    <property type="nucleotide sequence ID" value="NZ_CP031229.1"/>
</dbReference>
<accession>A0A345NJ95</accession>